<evidence type="ECO:0000313" key="3">
    <source>
        <dbReference type="Proteomes" id="UP000092993"/>
    </source>
</evidence>
<comment type="caution">
    <text evidence="2">The sequence shown here is derived from an EMBL/GenBank/DDBJ whole genome shotgun (WGS) entry which is preliminary data.</text>
</comment>
<reference evidence="2 3" key="1">
    <citation type="submission" date="2016-03" db="EMBL/GenBank/DDBJ databases">
        <title>Whole genome sequencing of Grifola frondosa 9006-11.</title>
        <authorList>
            <person name="Min B."/>
            <person name="Park H."/>
            <person name="Kim J.-G."/>
            <person name="Cho H."/>
            <person name="Oh Y.-L."/>
            <person name="Kong W.-S."/>
            <person name="Choi I.-G."/>
        </authorList>
    </citation>
    <scope>NUCLEOTIDE SEQUENCE [LARGE SCALE GENOMIC DNA]</scope>
    <source>
        <strain evidence="2 3">9006-11</strain>
    </source>
</reference>
<organism evidence="2 3">
    <name type="scientific">Grifola frondosa</name>
    <name type="common">Maitake</name>
    <name type="synonym">Polyporus frondosus</name>
    <dbReference type="NCBI Taxonomy" id="5627"/>
    <lineage>
        <taxon>Eukaryota</taxon>
        <taxon>Fungi</taxon>
        <taxon>Dikarya</taxon>
        <taxon>Basidiomycota</taxon>
        <taxon>Agaricomycotina</taxon>
        <taxon>Agaricomycetes</taxon>
        <taxon>Polyporales</taxon>
        <taxon>Grifolaceae</taxon>
        <taxon>Grifola</taxon>
    </lineage>
</organism>
<feature type="region of interest" description="Disordered" evidence="1">
    <location>
        <begin position="209"/>
        <end position="233"/>
    </location>
</feature>
<feature type="compositionally biased region" description="Low complexity" evidence="1">
    <location>
        <begin position="220"/>
        <end position="233"/>
    </location>
</feature>
<dbReference type="Proteomes" id="UP000092993">
    <property type="component" value="Unassembled WGS sequence"/>
</dbReference>
<sequence>MKYGTVDLPPMLSETFGRRLLRYVRDLPFGANAVFLHAIRGSKAETRHHPLHDGDVSTAVDDFFNWVSDREDNLRDWLSFGHQGFQTEESGVYQLLYNDKSATYLHDNGRFAKYTTPEELLLGDYEKAKNWLSSLQRQFNDAIDKVNGHARLEVRTKFDQALNALRHTRELLPAELGADALVAIPRKEWWSFKAIRLYALGAAVRWQREASAPSAPQKTPSPSRSSSLTASTR</sequence>
<accession>A0A1C7MK87</accession>
<evidence type="ECO:0000313" key="2">
    <source>
        <dbReference type="EMBL" id="OBZ77281.1"/>
    </source>
</evidence>
<gene>
    <name evidence="2" type="ORF">A0H81_02844</name>
</gene>
<keyword evidence="3" id="KW-1185">Reference proteome</keyword>
<name>A0A1C7MK87_GRIFR</name>
<dbReference type="OrthoDB" id="3261690at2759"/>
<dbReference type="EMBL" id="LUGG01000002">
    <property type="protein sequence ID" value="OBZ77281.1"/>
    <property type="molecule type" value="Genomic_DNA"/>
</dbReference>
<dbReference type="AlphaFoldDB" id="A0A1C7MK87"/>
<evidence type="ECO:0000256" key="1">
    <source>
        <dbReference type="SAM" id="MobiDB-lite"/>
    </source>
</evidence>
<proteinExistence type="predicted"/>
<dbReference type="STRING" id="5627.A0A1C7MK87"/>
<protein>
    <submittedName>
        <fullName evidence="2">Uncharacterized protein</fullName>
    </submittedName>
</protein>